<dbReference type="EMBL" id="BAAACO010000003">
    <property type="protein sequence ID" value="GAA0860250.1"/>
    <property type="molecule type" value="Genomic_DNA"/>
</dbReference>
<dbReference type="RefSeq" id="WP_346026120.1">
    <property type="nucleotide sequence ID" value="NZ_BAAACO010000003.1"/>
</dbReference>
<proteinExistence type="predicted"/>
<evidence type="ECO:0000313" key="4">
    <source>
        <dbReference type="EMBL" id="GAA0860250.1"/>
    </source>
</evidence>
<evidence type="ECO:0008006" key="6">
    <source>
        <dbReference type="Google" id="ProtNLM"/>
    </source>
</evidence>
<feature type="region of interest" description="Disordered" evidence="2">
    <location>
        <begin position="185"/>
        <end position="211"/>
    </location>
</feature>
<protein>
    <recommendedName>
        <fullName evidence="6">Tetratricopeptide repeat protein</fullName>
    </recommendedName>
</protein>
<keyword evidence="5" id="KW-1185">Reference proteome</keyword>
<organism evidence="4 5">
    <name type="scientific">Clostridium nitritogenes</name>
    <dbReference type="NCBI Taxonomy" id="83340"/>
    <lineage>
        <taxon>Bacteria</taxon>
        <taxon>Bacillati</taxon>
        <taxon>Bacillota</taxon>
        <taxon>Clostridia</taxon>
        <taxon>Eubacteriales</taxon>
        <taxon>Clostridiaceae</taxon>
        <taxon>Clostridium</taxon>
    </lineage>
</organism>
<reference evidence="4 5" key="1">
    <citation type="journal article" date="2019" name="Int. J. Syst. Evol. Microbiol.">
        <title>The Global Catalogue of Microorganisms (GCM) 10K type strain sequencing project: providing services to taxonomists for standard genome sequencing and annotation.</title>
        <authorList>
            <consortium name="The Broad Institute Genomics Platform"/>
            <consortium name="The Broad Institute Genome Sequencing Center for Infectious Disease"/>
            <person name="Wu L."/>
            <person name="Ma J."/>
        </authorList>
    </citation>
    <scope>NUCLEOTIDE SEQUENCE [LARGE SCALE GENOMIC DNA]</scope>
    <source>
        <strain evidence="4 5">JCM 6485</strain>
    </source>
</reference>
<feature type="repeat" description="TPR" evidence="1">
    <location>
        <begin position="33"/>
        <end position="66"/>
    </location>
</feature>
<comment type="caution">
    <text evidence="4">The sequence shown here is derived from an EMBL/GenBank/DDBJ whole genome shotgun (WGS) entry which is preliminary data.</text>
</comment>
<sequence length="296" mass="33549">MNKNKKIITISIVVILIVAGGILGFSKYKESKMQEMVDKGVGYLNQKEYEKAITTLDLALDEKPNDDKALKLKNMVDKYIEAKKSFDNGDVEKANKLIDEIDKEDSNYKGFEEDVNNLRNQINTYMKKNKEMDENINKVRNLINENKYNDAKNIIDKLEKEKLSDIQKQQVSDLKGRVKSELDKQKLEEKEKQEKQEKAVAENKKQNENSNNKICDTRISALRSEESGRAIKIAKAYASKIGMQNVSAQGVSEIPGVGKDGWTYIVTEPGEIMLYVDDYGTVYKVSAGDTVAKKVS</sequence>
<keyword evidence="3" id="KW-0812">Transmembrane</keyword>
<name>A0ABN1LTZ2_9CLOT</name>
<evidence type="ECO:0000256" key="1">
    <source>
        <dbReference type="PROSITE-ProRule" id="PRU00339"/>
    </source>
</evidence>
<evidence type="ECO:0000256" key="2">
    <source>
        <dbReference type="SAM" id="MobiDB-lite"/>
    </source>
</evidence>
<keyword evidence="3" id="KW-0472">Membrane</keyword>
<dbReference type="InterPro" id="IPR011990">
    <property type="entry name" value="TPR-like_helical_dom_sf"/>
</dbReference>
<gene>
    <name evidence="4" type="ORF">GCM10008916_25750</name>
</gene>
<dbReference type="SUPFAM" id="SSF48452">
    <property type="entry name" value="TPR-like"/>
    <property type="match status" value="1"/>
</dbReference>
<feature type="transmembrane region" description="Helical" evidence="3">
    <location>
        <begin position="7"/>
        <end position="26"/>
    </location>
</feature>
<accession>A0ABN1LTZ2</accession>
<keyword evidence="3" id="KW-1133">Transmembrane helix</keyword>
<dbReference type="Proteomes" id="UP001501764">
    <property type="component" value="Unassembled WGS sequence"/>
</dbReference>
<dbReference type="InterPro" id="IPR019734">
    <property type="entry name" value="TPR_rpt"/>
</dbReference>
<dbReference type="Gene3D" id="1.25.40.10">
    <property type="entry name" value="Tetratricopeptide repeat domain"/>
    <property type="match status" value="1"/>
</dbReference>
<dbReference type="PROSITE" id="PS50005">
    <property type="entry name" value="TPR"/>
    <property type="match status" value="1"/>
</dbReference>
<evidence type="ECO:0000256" key="3">
    <source>
        <dbReference type="SAM" id="Phobius"/>
    </source>
</evidence>
<feature type="compositionally biased region" description="Basic and acidic residues" evidence="2">
    <location>
        <begin position="185"/>
        <end position="207"/>
    </location>
</feature>
<keyword evidence="1" id="KW-0802">TPR repeat</keyword>
<evidence type="ECO:0000313" key="5">
    <source>
        <dbReference type="Proteomes" id="UP001501764"/>
    </source>
</evidence>